<protein>
    <recommendedName>
        <fullName evidence="4">Bacterial surface antigen (D15) domain-containing protein</fullName>
    </recommendedName>
</protein>
<dbReference type="AlphaFoldDB" id="A0A5K7Z7Q3"/>
<dbReference type="EMBL" id="AP021875">
    <property type="protein sequence ID" value="BBO75893.1"/>
    <property type="molecule type" value="Genomic_DNA"/>
</dbReference>
<gene>
    <name evidence="5" type="ORF">DSCW_33100</name>
</gene>
<evidence type="ECO:0000313" key="6">
    <source>
        <dbReference type="Proteomes" id="UP000427769"/>
    </source>
</evidence>
<evidence type="ECO:0000256" key="2">
    <source>
        <dbReference type="ARBA" id="ARBA00023136"/>
    </source>
</evidence>
<organism evidence="5 6">
    <name type="scientific">Desulfosarcina widdelii</name>
    <dbReference type="NCBI Taxonomy" id="947919"/>
    <lineage>
        <taxon>Bacteria</taxon>
        <taxon>Pseudomonadati</taxon>
        <taxon>Thermodesulfobacteriota</taxon>
        <taxon>Desulfobacteria</taxon>
        <taxon>Desulfobacterales</taxon>
        <taxon>Desulfosarcinaceae</taxon>
        <taxon>Desulfosarcina</taxon>
    </lineage>
</organism>
<proteinExistence type="predicted"/>
<comment type="subcellular location">
    <subcellularLocation>
        <location evidence="1">Membrane</location>
    </subcellularLocation>
</comment>
<dbReference type="KEGG" id="dwd:DSCW_33100"/>
<dbReference type="InterPro" id="IPR000184">
    <property type="entry name" value="Bac_surfAg_D15"/>
</dbReference>
<evidence type="ECO:0000256" key="3">
    <source>
        <dbReference type="SAM" id="SignalP"/>
    </source>
</evidence>
<feature type="domain" description="Bacterial surface antigen (D15)" evidence="4">
    <location>
        <begin position="148"/>
        <end position="249"/>
    </location>
</feature>
<evidence type="ECO:0000256" key="1">
    <source>
        <dbReference type="ARBA" id="ARBA00004370"/>
    </source>
</evidence>
<evidence type="ECO:0000313" key="5">
    <source>
        <dbReference type="EMBL" id="BBO75893.1"/>
    </source>
</evidence>
<dbReference type="GO" id="GO:0019867">
    <property type="term" value="C:outer membrane"/>
    <property type="evidence" value="ECO:0007669"/>
    <property type="project" value="InterPro"/>
</dbReference>
<dbReference type="Proteomes" id="UP000427769">
    <property type="component" value="Chromosome"/>
</dbReference>
<dbReference type="Pfam" id="PF01103">
    <property type="entry name" value="Omp85"/>
    <property type="match status" value="1"/>
</dbReference>
<name>A0A5K7Z7Q3_9BACT</name>
<keyword evidence="2" id="KW-0472">Membrane</keyword>
<sequence>MRLIFLVLFVFVYFTVPAMAEETAINVPDTDVSVQSDDKASEPKSKSSPWLAVPMVSSDPKVGTSAGGMVGYLFKLDPDSTSSMLGVGGTYSTTDSLLGGVFLRTYWDQDSKRFIFFGGGGKIENDYEDFLGSGLPAQTTDNMKVLQARYLQKVKGKWFAGVKGTYTNYLISSEDGNVNNALDSLGLTGFDSVALGLIAMYDSRNNQNSPSEGIRLNLENFAYREALGGEENFDVYTMKYRHYLPHGNGHVLGLQG</sequence>
<keyword evidence="6" id="KW-1185">Reference proteome</keyword>
<accession>A0A5K7Z7Q3</accession>
<keyword evidence="3" id="KW-0732">Signal</keyword>
<dbReference type="OrthoDB" id="9769707at2"/>
<dbReference type="Gene3D" id="2.40.160.50">
    <property type="entry name" value="membrane protein fhac: a member of the omp85/tpsb transporter family"/>
    <property type="match status" value="1"/>
</dbReference>
<evidence type="ECO:0000259" key="4">
    <source>
        <dbReference type="Pfam" id="PF01103"/>
    </source>
</evidence>
<reference evidence="5 6" key="1">
    <citation type="submission" date="2019-11" db="EMBL/GenBank/DDBJ databases">
        <title>Comparative genomics of hydrocarbon-degrading Desulfosarcina strains.</title>
        <authorList>
            <person name="Watanabe M."/>
            <person name="Kojima H."/>
            <person name="Fukui M."/>
        </authorList>
    </citation>
    <scope>NUCLEOTIDE SEQUENCE [LARGE SCALE GENOMIC DNA]</scope>
    <source>
        <strain evidence="5 6">PP31</strain>
    </source>
</reference>
<feature type="chain" id="PRO_5024277003" description="Bacterial surface antigen (D15) domain-containing protein" evidence="3">
    <location>
        <begin position="21"/>
        <end position="256"/>
    </location>
</feature>
<dbReference type="RefSeq" id="WP_155304772.1">
    <property type="nucleotide sequence ID" value="NZ_AP021875.1"/>
</dbReference>
<feature type="signal peptide" evidence="3">
    <location>
        <begin position="1"/>
        <end position="20"/>
    </location>
</feature>